<dbReference type="SMART" id="SM00082">
    <property type="entry name" value="LRRCT"/>
    <property type="match status" value="1"/>
</dbReference>
<sequence>MHCRGTMGLLGTKQSCIFDLYLVTISLMILGVYATCPSVCNCRVYSTGKMVHCQGENLTAIPAGLPFDTVILQLGHNKLTRLEADAFSGLRQLRKLYLYNNEIVEIEDGAFRGLPNVKHLDLTSNKISVITNRTFEGIPYLERLNLGNNLLSSLPSGVFRQVPLLLELELRRNNIHEFPVDVSRDLVNVEILDLSFNPASLLLTPIFGQMVALQHLKLNYLFDVNSALVEDSISESAFDGLSNLTNLELNGNRLTKIPSAVKSLPYLTSIELQSNSIRTINADDFYRPILLEVLDLSYNSLVELPTSALAEFPHLTDLILDFNPISVIGARAFFYNPHLATLYMAYTNLTTINEDAFMGLGRLDTLYLKGNNLTTVVDGAMNYVNPEVNLIISGNPIRCDCHLRGFAAWLKNNHNGTVNRGSPLQCVTPDRLNDSSVVDLLPNKFACEPRSTSPNVTVSVHLETNALLACAIDADPILQSFWITKSHGFIYPDQPQPPFAMADNGSLLITNVSLSNEGLYTCVVSNHAGEAQSSVELRILLSPVPEATATPTATPFATPTSAPTAKPTGNNLPVISIFVISGILFFVMVVLLVLIRRGTIARNKCFKDKEHGQGEVAVNIIYNIPNGHTNAAFQLGQPEDDSDDENYMVPGLNTLPSRNAPAAPEQRTTPPAQLLSRPLPLPPPPPQAASQTPEAAGSQAQPPPAPAQSQPSATPPPASPGYEDMEAIQPDRLIGYVDDMVADQ</sequence>
<dbReference type="InterPro" id="IPR013783">
    <property type="entry name" value="Ig-like_fold"/>
</dbReference>
<evidence type="ECO:0000256" key="10">
    <source>
        <dbReference type="SAM" id="MobiDB-lite"/>
    </source>
</evidence>
<dbReference type="OrthoDB" id="6363818at2759"/>
<comment type="subcellular location">
    <subcellularLocation>
        <location evidence="1">Membrane</location>
        <topology evidence="1">Single-pass membrane protein</topology>
    </subcellularLocation>
</comment>
<keyword evidence="9" id="KW-0325">Glycoprotein</keyword>
<dbReference type="Gene3D" id="2.60.40.10">
    <property type="entry name" value="Immunoglobulins"/>
    <property type="match status" value="1"/>
</dbReference>
<feature type="compositionally biased region" description="Low complexity" evidence="10">
    <location>
        <begin position="688"/>
        <end position="700"/>
    </location>
</feature>
<evidence type="ECO:0000256" key="11">
    <source>
        <dbReference type="SAM" id="Phobius"/>
    </source>
</evidence>
<keyword evidence="3 11" id="KW-0812">Transmembrane</keyword>
<dbReference type="SUPFAM" id="SSF48726">
    <property type="entry name" value="Immunoglobulin"/>
    <property type="match status" value="1"/>
</dbReference>
<dbReference type="InterPro" id="IPR007110">
    <property type="entry name" value="Ig-like_dom"/>
</dbReference>
<dbReference type="EnsemblMetazoa" id="XM_038201498.1">
    <property type="protein sequence ID" value="XP_038057426.1"/>
    <property type="gene ID" value="LOC119729014"/>
</dbReference>
<name>A0A914A242_PATMI</name>
<feature type="domain" description="Ig-like" evidence="12">
    <location>
        <begin position="449"/>
        <end position="538"/>
    </location>
</feature>
<organism evidence="13 14">
    <name type="scientific">Patiria miniata</name>
    <name type="common">Bat star</name>
    <name type="synonym">Asterina miniata</name>
    <dbReference type="NCBI Taxonomy" id="46514"/>
    <lineage>
        <taxon>Eukaryota</taxon>
        <taxon>Metazoa</taxon>
        <taxon>Echinodermata</taxon>
        <taxon>Eleutherozoa</taxon>
        <taxon>Asterozoa</taxon>
        <taxon>Asteroidea</taxon>
        <taxon>Valvatacea</taxon>
        <taxon>Valvatida</taxon>
        <taxon>Asterinidae</taxon>
        <taxon>Patiria</taxon>
    </lineage>
</organism>
<dbReference type="InterPro" id="IPR003591">
    <property type="entry name" value="Leu-rich_rpt_typical-subtyp"/>
</dbReference>
<dbReference type="FunFam" id="3.80.10.10:FF:000770">
    <property type="entry name" value="Uncharacterized protein"/>
    <property type="match status" value="1"/>
</dbReference>
<evidence type="ECO:0000256" key="9">
    <source>
        <dbReference type="ARBA" id="ARBA00023180"/>
    </source>
</evidence>
<feature type="transmembrane region" description="Helical" evidence="11">
    <location>
        <begin position="574"/>
        <end position="595"/>
    </location>
</feature>
<dbReference type="SMART" id="SM00365">
    <property type="entry name" value="LRR_SD22"/>
    <property type="match status" value="4"/>
</dbReference>
<evidence type="ECO:0000256" key="5">
    <source>
        <dbReference type="ARBA" id="ARBA00022737"/>
    </source>
</evidence>
<evidence type="ECO:0000256" key="1">
    <source>
        <dbReference type="ARBA" id="ARBA00004167"/>
    </source>
</evidence>
<dbReference type="AlphaFoldDB" id="A0A914A242"/>
<evidence type="ECO:0000256" key="2">
    <source>
        <dbReference type="ARBA" id="ARBA00022614"/>
    </source>
</evidence>
<evidence type="ECO:0000256" key="6">
    <source>
        <dbReference type="ARBA" id="ARBA00022989"/>
    </source>
</evidence>
<proteinExistence type="predicted"/>
<keyword evidence="6 11" id="KW-1133">Transmembrane helix</keyword>
<dbReference type="GeneID" id="119729014"/>
<dbReference type="InterPro" id="IPR001611">
    <property type="entry name" value="Leu-rich_rpt"/>
</dbReference>
<evidence type="ECO:0000313" key="13">
    <source>
        <dbReference type="EnsemblMetazoa" id="XP_038057426.1"/>
    </source>
</evidence>
<dbReference type="SMART" id="SM00409">
    <property type="entry name" value="IG"/>
    <property type="match status" value="1"/>
</dbReference>
<evidence type="ECO:0000256" key="7">
    <source>
        <dbReference type="ARBA" id="ARBA00023136"/>
    </source>
</evidence>
<dbReference type="InterPro" id="IPR013098">
    <property type="entry name" value="Ig_I-set"/>
</dbReference>
<dbReference type="Proteomes" id="UP000887568">
    <property type="component" value="Unplaced"/>
</dbReference>
<keyword evidence="8" id="KW-1015">Disulfide bond</keyword>
<dbReference type="RefSeq" id="XP_038057426.1">
    <property type="nucleotide sequence ID" value="XM_038201498.1"/>
</dbReference>
<dbReference type="Pfam" id="PF07679">
    <property type="entry name" value="I-set"/>
    <property type="match status" value="1"/>
</dbReference>
<dbReference type="InterPro" id="IPR000372">
    <property type="entry name" value="LRRNT"/>
</dbReference>
<dbReference type="InterPro" id="IPR036179">
    <property type="entry name" value="Ig-like_dom_sf"/>
</dbReference>
<dbReference type="InterPro" id="IPR000483">
    <property type="entry name" value="Cys-rich_flank_reg_C"/>
</dbReference>
<feature type="region of interest" description="Disordered" evidence="10">
    <location>
        <begin position="631"/>
        <end position="730"/>
    </location>
</feature>
<dbReference type="PANTHER" id="PTHR24369">
    <property type="entry name" value="ANTIGEN BSP, PUTATIVE-RELATED"/>
    <property type="match status" value="1"/>
</dbReference>
<dbReference type="PANTHER" id="PTHR24369:SF210">
    <property type="entry name" value="CHAOPTIN-RELATED"/>
    <property type="match status" value="1"/>
</dbReference>
<dbReference type="SUPFAM" id="SSF52058">
    <property type="entry name" value="L domain-like"/>
    <property type="match status" value="1"/>
</dbReference>
<protein>
    <recommendedName>
        <fullName evidence="12">Ig-like domain-containing protein</fullName>
    </recommendedName>
</protein>
<dbReference type="SMART" id="SM00364">
    <property type="entry name" value="LRR_BAC"/>
    <property type="match status" value="4"/>
</dbReference>
<keyword evidence="7 11" id="KW-0472">Membrane</keyword>
<reference evidence="13" key="1">
    <citation type="submission" date="2022-11" db="UniProtKB">
        <authorList>
            <consortium name="EnsemblMetazoa"/>
        </authorList>
    </citation>
    <scope>IDENTIFICATION</scope>
</reference>
<evidence type="ECO:0000256" key="8">
    <source>
        <dbReference type="ARBA" id="ARBA00023157"/>
    </source>
</evidence>
<dbReference type="InterPro" id="IPR032675">
    <property type="entry name" value="LRR_dom_sf"/>
</dbReference>
<dbReference type="PROSITE" id="PS50835">
    <property type="entry name" value="IG_LIKE"/>
    <property type="match status" value="1"/>
</dbReference>
<keyword evidence="2" id="KW-0433">Leucine-rich repeat</keyword>
<dbReference type="PROSITE" id="PS51450">
    <property type="entry name" value="LRR"/>
    <property type="match status" value="3"/>
</dbReference>
<evidence type="ECO:0000313" key="14">
    <source>
        <dbReference type="Proteomes" id="UP000887568"/>
    </source>
</evidence>
<keyword evidence="5" id="KW-0677">Repeat</keyword>
<dbReference type="InterPro" id="IPR003599">
    <property type="entry name" value="Ig_sub"/>
</dbReference>
<dbReference type="InterPro" id="IPR003598">
    <property type="entry name" value="Ig_sub2"/>
</dbReference>
<dbReference type="Gene3D" id="3.80.10.10">
    <property type="entry name" value="Ribonuclease Inhibitor"/>
    <property type="match status" value="2"/>
</dbReference>
<evidence type="ECO:0000256" key="4">
    <source>
        <dbReference type="ARBA" id="ARBA00022729"/>
    </source>
</evidence>
<dbReference type="CDD" id="cd00096">
    <property type="entry name" value="Ig"/>
    <property type="match status" value="1"/>
</dbReference>
<accession>A0A914A242</accession>
<dbReference type="InterPro" id="IPR050541">
    <property type="entry name" value="LRR_TM_domain-containing"/>
</dbReference>
<keyword evidence="14" id="KW-1185">Reference proteome</keyword>
<dbReference type="Pfam" id="PF13855">
    <property type="entry name" value="LRR_8"/>
    <property type="match status" value="3"/>
</dbReference>
<dbReference type="GO" id="GO:0005886">
    <property type="term" value="C:plasma membrane"/>
    <property type="evidence" value="ECO:0007669"/>
    <property type="project" value="TreeGrafter"/>
</dbReference>
<dbReference type="SMART" id="SM00369">
    <property type="entry name" value="LRR_TYP"/>
    <property type="match status" value="11"/>
</dbReference>
<keyword evidence="4" id="KW-0732">Signal</keyword>
<evidence type="ECO:0000256" key="3">
    <source>
        <dbReference type="ARBA" id="ARBA00022692"/>
    </source>
</evidence>
<evidence type="ECO:0000259" key="12">
    <source>
        <dbReference type="PROSITE" id="PS50835"/>
    </source>
</evidence>
<dbReference type="SMART" id="SM00408">
    <property type="entry name" value="IGc2"/>
    <property type="match status" value="1"/>
</dbReference>
<dbReference type="SMART" id="SM00013">
    <property type="entry name" value="LRRNT"/>
    <property type="match status" value="1"/>
</dbReference>